<dbReference type="SMART" id="SM00547">
    <property type="entry name" value="ZnF_RBZ"/>
    <property type="match status" value="1"/>
</dbReference>
<name>A0A6F9DY71_9ASCI</name>
<dbReference type="PROSITE" id="PS01358">
    <property type="entry name" value="ZF_RANBP2_1"/>
    <property type="match status" value="1"/>
</dbReference>
<evidence type="ECO:0000256" key="5">
    <source>
        <dbReference type="ARBA" id="ARBA00023015"/>
    </source>
</evidence>
<evidence type="ECO:0000256" key="7">
    <source>
        <dbReference type="ARBA" id="ARBA00023242"/>
    </source>
</evidence>
<dbReference type="InterPro" id="IPR036443">
    <property type="entry name" value="Znf_RanBP2_sf"/>
</dbReference>
<organism evidence="10">
    <name type="scientific">Phallusia mammillata</name>
    <dbReference type="NCBI Taxonomy" id="59560"/>
    <lineage>
        <taxon>Eukaryota</taxon>
        <taxon>Metazoa</taxon>
        <taxon>Chordata</taxon>
        <taxon>Tunicata</taxon>
        <taxon>Ascidiacea</taxon>
        <taxon>Phlebobranchia</taxon>
        <taxon>Ascidiidae</taxon>
        <taxon>Phallusia</taxon>
    </lineage>
</organism>
<evidence type="ECO:0000256" key="4">
    <source>
        <dbReference type="ARBA" id="ARBA00022833"/>
    </source>
</evidence>
<keyword evidence="3 8" id="KW-0863">Zinc-finger</keyword>
<evidence type="ECO:0000313" key="10">
    <source>
        <dbReference type="EMBL" id="CAB3267815.1"/>
    </source>
</evidence>
<dbReference type="GO" id="GO:0003712">
    <property type="term" value="F:transcription coregulator activity"/>
    <property type="evidence" value="ECO:0007669"/>
    <property type="project" value="TreeGrafter"/>
</dbReference>
<dbReference type="PROSITE" id="PS50199">
    <property type="entry name" value="ZF_RANBP2_2"/>
    <property type="match status" value="1"/>
</dbReference>
<dbReference type="GO" id="GO:0008270">
    <property type="term" value="F:zinc ion binding"/>
    <property type="evidence" value="ECO:0007669"/>
    <property type="project" value="UniProtKB-KW"/>
</dbReference>
<accession>A0A6F9DY71</accession>
<dbReference type="PANTHER" id="PTHR12920:SF4">
    <property type="entry name" value="GEO03726P1"/>
    <property type="match status" value="1"/>
</dbReference>
<evidence type="ECO:0000256" key="8">
    <source>
        <dbReference type="PROSITE-ProRule" id="PRU00322"/>
    </source>
</evidence>
<dbReference type="InterPro" id="IPR039958">
    <property type="entry name" value="RYBP/YAF2"/>
</dbReference>
<dbReference type="EMBL" id="LR791953">
    <property type="protein sequence ID" value="CAB3267815.1"/>
    <property type="molecule type" value="mRNA"/>
</dbReference>
<keyword evidence="5" id="KW-0805">Transcription regulation</keyword>
<feature type="domain" description="RanBP2-type" evidence="9">
    <location>
        <begin position="19"/>
        <end position="48"/>
    </location>
</feature>
<gene>
    <name evidence="10" type="primary">Yaf2</name>
</gene>
<evidence type="ECO:0000256" key="1">
    <source>
        <dbReference type="ARBA" id="ARBA00004123"/>
    </source>
</evidence>
<dbReference type="PANTHER" id="PTHR12920">
    <property type="entry name" value="RYBP AND YAF2-RELATED"/>
    <property type="match status" value="1"/>
</dbReference>
<keyword evidence="4" id="KW-0862">Zinc</keyword>
<dbReference type="Pfam" id="PF17219">
    <property type="entry name" value="YAF2_RYBP"/>
    <property type="match status" value="1"/>
</dbReference>
<protein>
    <submittedName>
        <fullName evidence="10">YY1-associated factor 2-like</fullName>
    </submittedName>
</protein>
<evidence type="ECO:0000256" key="6">
    <source>
        <dbReference type="ARBA" id="ARBA00023163"/>
    </source>
</evidence>
<dbReference type="GO" id="GO:0045893">
    <property type="term" value="P:positive regulation of DNA-templated transcription"/>
    <property type="evidence" value="ECO:0007669"/>
    <property type="project" value="InterPro"/>
</dbReference>
<comment type="subcellular location">
    <subcellularLocation>
        <location evidence="1">Nucleus</location>
    </subcellularLocation>
</comment>
<sequence>MSDRKSILQSRKRIAKVLQDEYWDCSVCTYTNSPEAFKCSICDVRKGTSTRKPRLNQHIVAQQEATRLVAQMPQGQLGKEFLIEKDDEEVKSIEETGCKPTKTPKCKTKSNDQNLPFTMAVTVNNVTVMFTELKKTRLEVNETSNR</sequence>
<dbReference type="Pfam" id="PF00641">
    <property type="entry name" value="Zn_ribbon_RanBP"/>
    <property type="match status" value="1"/>
</dbReference>
<dbReference type="InterPro" id="IPR001876">
    <property type="entry name" value="Znf_RanBP2"/>
</dbReference>
<evidence type="ECO:0000259" key="9">
    <source>
        <dbReference type="PROSITE" id="PS50199"/>
    </source>
</evidence>
<dbReference type="GO" id="GO:0005634">
    <property type="term" value="C:nucleus"/>
    <property type="evidence" value="ECO:0007669"/>
    <property type="project" value="UniProtKB-SubCell"/>
</dbReference>
<evidence type="ECO:0000256" key="3">
    <source>
        <dbReference type="ARBA" id="ARBA00022771"/>
    </source>
</evidence>
<dbReference type="AlphaFoldDB" id="A0A6F9DY71"/>
<dbReference type="SUPFAM" id="SSF90209">
    <property type="entry name" value="Ran binding protein zinc finger-like"/>
    <property type="match status" value="1"/>
</dbReference>
<proteinExistence type="evidence at transcript level"/>
<dbReference type="GO" id="GO:0003677">
    <property type="term" value="F:DNA binding"/>
    <property type="evidence" value="ECO:0007669"/>
    <property type="project" value="TreeGrafter"/>
</dbReference>
<dbReference type="InterPro" id="IPR033774">
    <property type="entry name" value="YAF2_RYBP"/>
</dbReference>
<evidence type="ECO:0000256" key="2">
    <source>
        <dbReference type="ARBA" id="ARBA00022723"/>
    </source>
</evidence>
<dbReference type="Gene3D" id="4.10.1060.10">
    <property type="entry name" value="Zinc finger, RanBP2-type"/>
    <property type="match status" value="1"/>
</dbReference>
<reference evidence="10" key="1">
    <citation type="submission" date="2020-04" db="EMBL/GenBank/DDBJ databases">
        <authorList>
            <person name="Neveu A P."/>
        </authorList>
    </citation>
    <scope>NUCLEOTIDE SEQUENCE</scope>
    <source>
        <tissue evidence="10">Whole embryo</tissue>
    </source>
</reference>
<keyword evidence="6" id="KW-0804">Transcription</keyword>
<keyword evidence="7" id="KW-0539">Nucleus</keyword>
<keyword evidence="2" id="KW-0479">Metal-binding</keyword>